<evidence type="ECO:0000313" key="1">
    <source>
        <dbReference type="EMBL" id="KAF0683740.1"/>
    </source>
</evidence>
<reference evidence="1 2" key="1">
    <citation type="submission" date="2019-08" db="EMBL/GenBank/DDBJ databases">
        <title>Whole genome of Aphis craccivora.</title>
        <authorList>
            <person name="Voronova N.V."/>
            <person name="Shulinski R.S."/>
            <person name="Bandarenka Y.V."/>
            <person name="Zhorov D.G."/>
            <person name="Warner D."/>
        </authorList>
    </citation>
    <scope>NUCLEOTIDE SEQUENCE [LARGE SCALE GENOMIC DNA]</scope>
    <source>
        <strain evidence="1">180601</strain>
        <tissue evidence="1">Whole Body</tissue>
    </source>
</reference>
<gene>
    <name evidence="1" type="ORF">FWK35_00034735</name>
</gene>
<protein>
    <submittedName>
        <fullName evidence="1">Uncharacterized protein</fullName>
    </submittedName>
</protein>
<comment type="caution">
    <text evidence="1">The sequence shown here is derived from an EMBL/GenBank/DDBJ whole genome shotgun (WGS) entry which is preliminary data.</text>
</comment>
<proteinExistence type="predicted"/>
<dbReference type="EMBL" id="VUJU01017343">
    <property type="protein sequence ID" value="KAF0683740.1"/>
    <property type="molecule type" value="Genomic_DNA"/>
</dbReference>
<dbReference type="SUPFAM" id="SSF56219">
    <property type="entry name" value="DNase I-like"/>
    <property type="match status" value="1"/>
</dbReference>
<sequence length="92" mass="10665">MDNTTIIFWNCLDVSRKSLELLQLAQLGKIDIFLLNETHLTKKTTKPPLSYPTITHTQLTDQRKAIGLQVEAPQYWYTEDLSIIKSTFQLLE</sequence>
<organism evidence="1 2">
    <name type="scientific">Aphis craccivora</name>
    <name type="common">Cowpea aphid</name>
    <dbReference type="NCBI Taxonomy" id="307492"/>
    <lineage>
        <taxon>Eukaryota</taxon>
        <taxon>Metazoa</taxon>
        <taxon>Ecdysozoa</taxon>
        <taxon>Arthropoda</taxon>
        <taxon>Hexapoda</taxon>
        <taxon>Insecta</taxon>
        <taxon>Pterygota</taxon>
        <taxon>Neoptera</taxon>
        <taxon>Paraneoptera</taxon>
        <taxon>Hemiptera</taxon>
        <taxon>Sternorrhyncha</taxon>
        <taxon>Aphidomorpha</taxon>
        <taxon>Aphidoidea</taxon>
        <taxon>Aphididae</taxon>
        <taxon>Aphidini</taxon>
        <taxon>Aphis</taxon>
        <taxon>Aphis</taxon>
    </lineage>
</organism>
<accession>A0A6G0VHN0</accession>
<dbReference type="Gene3D" id="3.60.10.10">
    <property type="entry name" value="Endonuclease/exonuclease/phosphatase"/>
    <property type="match status" value="1"/>
</dbReference>
<evidence type="ECO:0000313" key="2">
    <source>
        <dbReference type="Proteomes" id="UP000478052"/>
    </source>
</evidence>
<keyword evidence="2" id="KW-1185">Reference proteome</keyword>
<dbReference type="Proteomes" id="UP000478052">
    <property type="component" value="Unassembled WGS sequence"/>
</dbReference>
<dbReference type="InterPro" id="IPR036691">
    <property type="entry name" value="Endo/exonu/phosph_ase_sf"/>
</dbReference>
<name>A0A6G0VHN0_APHCR</name>
<dbReference type="AlphaFoldDB" id="A0A6G0VHN0"/>